<accession>A0A5B0PIZ8</accession>
<name>A0A5B0PIZ8_PUCGR</name>
<proteinExistence type="predicted"/>
<keyword evidence="2" id="KW-0472">Membrane</keyword>
<feature type="region of interest" description="Disordered" evidence="1">
    <location>
        <begin position="1"/>
        <end position="38"/>
    </location>
</feature>
<feature type="transmembrane region" description="Helical" evidence="2">
    <location>
        <begin position="222"/>
        <end position="243"/>
    </location>
</feature>
<dbReference type="AlphaFoldDB" id="A0A5B0PIZ8"/>
<feature type="region of interest" description="Disordered" evidence="1">
    <location>
        <begin position="263"/>
        <end position="296"/>
    </location>
</feature>
<dbReference type="Proteomes" id="UP000324748">
    <property type="component" value="Unassembled WGS sequence"/>
</dbReference>
<comment type="caution">
    <text evidence="3">The sequence shown here is derived from an EMBL/GenBank/DDBJ whole genome shotgun (WGS) entry which is preliminary data.</text>
</comment>
<dbReference type="OrthoDB" id="2507448at2759"/>
<evidence type="ECO:0000256" key="2">
    <source>
        <dbReference type="SAM" id="Phobius"/>
    </source>
</evidence>
<organism evidence="3 4">
    <name type="scientific">Puccinia graminis f. sp. tritici</name>
    <dbReference type="NCBI Taxonomy" id="56615"/>
    <lineage>
        <taxon>Eukaryota</taxon>
        <taxon>Fungi</taxon>
        <taxon>Dikarya</taxon>
        <taxon>Basidiomycota</taxon>
        <taxon>Pucciniomycotina</taxon>
        <taxon>Pucciniomycetes</taxon>
        <taxon>Pucciniales</taxon>
        <taxon>Pucciniaceae</taxon>
        <taxon>Puccinia</taxon>
    </lineage>
</organism>
<feature type="compositionally biased region" description="Low complexity" evidence="1">
    <location>
        <begin position="146"/>
        <end position="157"/>
    </location>
</feature>
<evidence type="ECO:0000313" key="4">
    <source>
        <dbReference type="Proteomes" id="UP000324748"/>
    </source>
</evidence>
<gene>
    <name evidence="3" type="ORF">PGT21_001620</name>
</gene>
<feature type="region of interest" description="Disordered" evidence="1">
    <location>
        <begin position="137"/>
        <end position="187"/>
    </location>
</feature>
<dbReference type="EMBL" id="VSWC01000053">
    <property type="protein sequence ID" value="KAA1100923.1"/>
    <property type="molecule type" value="Genomic_DNA"/>
</dbReference>
<protein>
    <submittedName>
        <fullName evidence="3">Uncharacterized protein</fullName>
    </submittedName>
</protein>
<evidence type="ECO:0000313" key="3">
    <source>
        <dbReference type="EMBL" id="KAA1100923.1"/>
    </source>
</evidence>
<reference evidence="3 4" key="1">
    <citation type="submission" date="2019-05" db="EMBL/GenBank/DDBJ databases">
        <title>Emergence of the Ug99 lineage of the wheat stem rust pathogen through somatic hybridization.</title>
        <authorList>
            <person name="Li F."/>
            <person name="Upadhyaya N.M."/>
            <person name="Sperschneider J."/>
            <person name="Matny O."/>
            <person name="Nguyen-Phuc H."/>
            <person name="Mago R."/>
            <person name="Raley C."/>
            <person name="Miller M.E."/>
            <person name="Silverstein K.A.T."/>
            <person name="Henningsen E."/>
            <person name="Hirsch C.D."/>
            <person name="Visser B."/>
            <person name="Pretorius Z.A."/>
            <person name="Steffenson B.J."/>
            <person name="Schwessinger B."/>
            <person name="Dodds P.N."/>
            <person name="Figueroa M."/>
        </authorList>
    </citation>
    <scope>NUCLEOTIDE SEQUENCE [LARGE SCALE GENOMIC DNA]</scope>
    <source>
        <strain evidence="3">21-0</strain>
    </source>
</reference>
<feature type="region of interest" description="Disordered" evidence="1">
    <location>
        <begin position="350"/>
        <end position="373"/>
    </location>
</feature>
<feature type="region of interest" description="Disordered" evidence="1">
    <location>
        <begin position="47"/>
        <end position="66"/>
    </location>
</feature>
<sequence length="456" mass="50650">MEKQTPESYVGSKSDWMSSYPESTSKHPAALANEDEDQSVYLRRQLAQRHTRRQNQASESPSLFKREFFGNEVGQGVVTLRPHYPPGAFDEATVPPLVILPAETLAPPFGSVINSQADNNLENSDANLSTEQQITGHPGVISEGIPSKITSPTTSVSPPLPPSTQDKSKSNPSRVTTSTPDSHRNFRPDLKEFDAQEFQTLPQGPGLKSNDQNDQTKNPPQLWLLVVSCIFLFLLIIVSVVVLKKKRYHVTFKPFKIAKAPKRVGSGESDKFGQTPAVSQLSRRSKIPQSSDDHTQERLISSQYQNRETFSSTMAIVGPHPNLGAKRNPQSFSTGGIFVRLQRFFKFKETEAKRPTSPSTQASILTSDSERLDFSKPPLPLPLPEIYLSQPDPTHQNAKAASNYQNLTADPNQKSHSLCVSAMSPLKNSPMIQFNEIHPETVELHSIRTDQIEIVY</sequence>
<feature type="compositionally biased region" description="Polar residues" evidence="1">
    <location>
        <begin position="170"/>
        <end position="180"/>
    </location>
</feature>
<keyword evidence="2" id="KW-0812">Transmembrane</keyword>
<feature type="compositionally biased region" description="Polar residues" evidence="1">
    <location>
        <begin position="276"/>
        <end position="290"/>
    </location>
</feature>
<evidence type="ECO:0000256" key="1">
    <source>
        <dbReference type="SAM" id="MobiDB-lite"/>
    </source>
</evidence>
<feature type="compositionally biased region" description="Polar residues" evidence="1">
    <location>
        <begin position="356"/>
        <end position="367"/>
    </location>
</feature>
<keyword evidence="4" id="KW-1185">Reference proteome</keyword>
<keyword evidence="2" id="KW-1133">Transmembrane helix</keyword>